<name>A0A4Z0NUL1_9HYPH</name>
<keyword evidence="3" id="KW-1185">Reference proteome</keyword>
<accession>A0A4Z0NUL1</accession>
<dbReference type="Proteomes" id="UP000297535">
    <property type="component" value="Unassembled WGS sequence"/>
</dbReference>
<reference evidence="2 3" key="1">
    <citation type="submission" date="2019-04" db="EMBL/GenBank/DDBJ databases">
        <authorList>
            <person name="Feng G."/>
            <person name="Zhu H."/>
        </authorList>
    </citation>
    <scope>NUCLEOTIDE SEQUENCE [LARGE SCALE GENOMIC DNA]</scope>
    <source>
        <strain evidence="2 3">6HR-1</strain>
    </source>
</reference>
<evidence type="ECO:0000313" key="3">
    <source>
        <dbReference type="Proteomes" id="UP000297535"/>
    </source>
</evidence>
<evidence type="ECO:0008006" key="4">
    <source>
        <dbReference type="Google" id="ProtNLM"/>
    </source>
</evidence>
<dbReference type="RefSeq" id="WP_135414079.1">
    <property type="nucleotide sequence ID" value="NZ_SRLB01000005.1"/>
</dbReference>
<dbReference type="OrthoDB" id="8018149at2"/>
<feature type="signal peptide" evidence="1">
    <location>
        <begin position="1"/>
        <end position="24"/>
    </location>
</feature>
<comment type="caution">
    <text evidence="2">The sequence shown here is derived from an EMBL/GenBank/DDBJ whole genome shotgun (WGS) entry which is preliminary data.</text>
</comment>
<evidence type="ECO:0000256" key="1">
    <source>
        <dbReference type="SAM" id="SignalP"/>
    </source>
</evidence>
<organism evidence="2 3">
    <name type="scientific">Methylobacterium nonmethylotrophicum</name>
    <dbReference type="NCBI Taxonomy" id="1141884"/>
    <lineage>
        <taxon>Bacteria</taxon>
        <taxon>Pseudomonadati</taxon>
        <taxon>Pseudomonadota</taxon>
        <taxon>Alphaproteobacteria</taxon>
        <taxon>Hyphomicrobiales</taxon>
        <taxon>Methylobacteriaceae</taxon>
        <taxon>Methylobacterium</taxon>
    </lineage>
</organism>
<protein>
    <recommendedName>
        <fullName evidence="4">SGNH hydrolase-type esterase domain-containing protein</fullName>
    </recommendedName>
</protein>
<proteinExistence type="predicted"/>
<keyword evidence="1" id="KW-0732">Signal</keyword>
<evidence type="ECO:0000313" key="2">
    <source>
        <dbReference type="EMBL" id="TGE00614.1"/>
    </source>
</evidence>
<feature type="chain" id="PRO_5021439979" description="SGNH hydrolase-type esterase domain-containing protein" evidence="1">
    <location>
        <begin position="25"/>
        <end position="161"/>
    </location>
</feature>
<dbReference type="EMBL" id="SRLB01000005">
    <property type="protein sequence ID" value="TGE00614.1"/>
    <property type="molecule type" value="Genomic_DNA"/>
</dbReference>
<gene>
    <name evidence="2" type="ORF">EU555_07640</name>
</gene>
<dbReference type="AlphaFoldDB" id="A0A4Z0NUL1"/>
<sequence>MRNGGRLGIAAMVASLWISPGAQAACMVVGDSVGVGIGMALKGVCSTSAKVGISSTAVAERVRAGGHWTIASLGSNDFPRGIQPAQRVQSEARVRGALATVSAKAGDHLLLVLPANGARGLVQSWAASNGVKTVSFAPGGDNIHPRNYAALAQEIRSRIGE</sequence>